<keyword evidence="3" id="KW-1003">Cell membrane</keyword>
<evidence type="ECO:0000256" key="6">
    <source>
        <dbReference type="ARBA" id="ARBA00022741"/>
    </source>
</evidence>
<keyword evidence="6" id="KW-0547">Nucleotide-binding</keyword>
<dbReference type="OrthoDB" id="9806127at2"/>
<proteinExistence type="inferred from homology"/>
<evidence type="ECO:0000256" key="7">
    <source>
        <dbReference type="ARBA" id="ARBA00022840"/>
    </source>
</evidence>
<dbReference type="SUPFAM" id="SSF52540">
    <property type="entry name" value="P-loop containing nucleoside triphosphate hydrolases"/>
    <property type="match status" value="1"/>
</dbReference>
<evidence type="ECO:0000256" key="8">
    <source>
        <dbReference type="ARBA" id="ARBA00022989"/>
    </source>
</evidence>
<accession>A0A3P1SCQ1</accession>
<name>A0A3P1SCQ1_9ACTO</name>
<feature type="transmembrane region" description="Helical" evidence="11">
    <location>
        <begin position="238"/>
        <end position="265"/>
    </location>
</feature>
<dbReference type="AlphaFoldDB" id="A0A3P1SCQ1"/>
<comment type="subcellular location">
    <subcellularLocation>
        <location evidence="1">Cell inner membrane</location>
        <topology evidence="1">Multi-pass membrane protein</topology>
    </subcellularLocation>
</comment>
<keyword evidence="2" id="KW-0813">Transport</keyword>
<dbReference type="InterPro" id="IPR017871">
    <property type="entry name" value="ABC_transporter-like_CS"/>
</dbReference>
<keyword evidence="9 11" id="KW-0472">Membrane</keyword>
<feature type="transmembrane region" description="Helical" evidence="11">
    <location>
        <begin position="271"/>
        <end position="294"/>
    </location>
</feature>
<evidence type="ECO:0000256" key="9">
    <source>
        <dbReference type="ARBA" id="ARBA00023136"/>
    </source>
</evidence>
<keyword evidence="7 14" id="KW-0067">ATP-binding</keyword>
<dbReference type="EMBL" id="RQZF01000007">
    <property type="protein sequence ID" value="RRC95063.1"/>
    <property type="molecule type" value="Genomic_DNA"/>
</dbReference>
<dbReference type="PANTHER" id="PTHR24221:SF397">
    <property type="entry name" value="ABC TRANSPORTER, ATP-BINDING TRANSMEMBRANE PROTEIN"/>
    <property type="match status" value="1"/>
</dbReference>
<dbReference type="InterPro" id="IPR036640">
    <property type="entry name" value="ABC1_TM_sf"/>
</dbReference>
<dbReference type="SUPFAM" id="SSF90123">
    <property type="entry name" value="ABC transporter transmembrane region"/>
    <property type="match status" value="1"/>
</dbReference>
<evidence type="ECO:0000256" key="4">
    <source>
        <dbReference type="ARBA" id="ARBA00022519"/>
    </source>
</evidence>
<keyword evidence="15" id="KW-1185">Reference proteome</keyword>
<feature type="domain" description="ABC transmembrane type-1" evidence="13">
    <location>
        <begin position="10"/>
        <end position="296"/>
    </location>
</feature>
<dbReference type="FunFam" id="3.40.50.300:FF:000221">
    <property type="entry name" value="Multidrug ABC transporter ATP-binding protein"/>
    <property type="match status" value="1"/>
</dbReference>
<evidence type="ECO:0000259" key="12">
    <source>
        <dbReference type="PROSITE" id="PS50893"/>
    </source>
</evidence>
<evidence type="ECO:0000259" key="13">
    <source>
        <dbReference type="PROSITE" id="PS50929"/>
    </source>
</evidence>
<dbReference type="CDD" id="cd07346">
    <property type="entry name" value="ABC_6TM_exporters"/>
    <property type="match status" value="1"/>
</dbReference>
<protein>
    <submittedName>
        <fullName evidence="14">ABC transporter ATP-binding protein</fullName>
    </submittedName>
</protein>
<evidence type="ECO:0000313" key="15">
    <source>
        <dbReference type="Proteomes" id="UP000280444"/>
    </source>
</evidence>
<feature type="transmembrane region" description="Helical" evidence="11">
    <location>
        <begin position="148"/>
        <end position="171"/>
    </location>
</feature>
<evidence type="ECO:0000256" key="2">
    <source>
        <dbReference type="ARBA" id="ARBA00022448"/>
    </source>
</evidence>
<dbReference type="InterPro" id="IPR011527">
    <property type="entry name" value="ABC1_TM_dom"/>
</dbReference>
<evidence type="ECO:0000256" key="3">
    <source>
        <dbReference type="ARBA" id="ARBA00022475"/>
    </source>
</evidence>
<keyword evidence="4" id="KW-0997">Cell inner membrane</keyword>
<dbReference type="GO" id="GO:0140359">
    <property type="term" value="F:ABC-type transporter activity"/>
    <property type="evidence" value="ECO:0007669"/>
    <property type="project" value="InterPro"/>
</dbReference>
<dbReference type="InterPro" id="IPR003439">
    <property type="entry name" value="ABC_transporter-like_ATP-bd"/>
</dbReference>
<sequence length="568" mass="60730">MLHPVRTKMLLAFVAGLVGSALSLLPAIGITAIAEGLLAGTLTSRAAWGWFAAIAAGVILSHLVLFTSTGWAHIVEGHFRHDLRTLVARHLARLPLGWHTEESSGRVHTIISEDVSKIHTIIAHFSTDLGAAIGTPLAALTYLLTRSWLFALLVFGWVLIVFVLMAYLGFVRAAETGERFMSAEKTLAASTVELVDGIATVKAFGNGGSLFARFSDALDTYTSAAYDWMRGSGKVMSIVQALFSPAGMLIPVLGFGVALNAWGIIEPVTLIPFILLGVSLPGGLIAVSQLFHLITLGADAAERLSELLDLPELPEAEHPITLDLGGRAPSLSFDNVTFAYAEGAPPAVRGVNLVCQPGTVTAVVGPSGSGKSTLVRLAARFWDVTSGSVRVDGVDVRDLSTSSLLSTMTILLQDPGLLTDTVRENIRLAAPDAPDSAVEEAARKALIHDRIVQFPQGYDTILGEDGAHLSGGEKQRIALARAFLSDAPLLLLDEATSQTDPHSERLIQRALTALARERTVMVIAHRLSTIEGVDQVVVLDEGRVVEVGTHEELLEYEGVYQRMWEAQQ</sequence>
<evidence type="ECO:0000256" key="1">
    <source>
        <dbReference type="ARBA" id="ARBA00004429"/>
    </source>
</evidence>
<dbReference type="GO" id="GO:0005886">
    <property type="term" value="C:plasma membrane"/>
    <property type="evidence" value="ECO:0007669"/>
    <property type="project" value="UniProtKB-SubCell"/>
</dbReference>
<feature type="transmembrane region" description="Helical" evidence="11">
    <location>
        <begin position="50"/>
        <end position="74"/>
    </location>
</feature>
<dbReference type="Pfam" id="PF00005">
    <property type="entry name" value="ABC_tran"/>
    <property type="match status" value="1"/>
</dbReference>
<feature type="transmembrane region" description="Helical" evidence="11">
    <location>
        <begin position="121"/>
        <end position="142"/>
    </location>
</feature>
<gene>
    <name evidence="14" type="ORF">EII11_07450</name>
</gene>
<organism evidence="14 15">
    <name type="scientific">Schaalia canis</name>
    <dbReference type="NCBI Taxonomy" id="100469"/>
    <lineage>
        <taxon>Bacteria</taxon>
        <taxon>Bacillati</taxon>
        <taxon>Actinomycetota</taxon>
        <taxon>Actinomycetes</taxon>
        <taxon>Actinomycetales</taxon>
        <taxon>Actinomycetaceae</taxon>
        <taxon>Schaalia</taxon>
    </lineage>
</organism>
<evidence type="ECO:0000313" key="14">
    <source>
        <dbReference type="EMBL" id="RRC95063.1"/>
    </source>
</evidence>
<feature type="domain" description="ABC transporter" evidence="12">
    <location>
        <begin position="331"/>
        <end position="566"/>
    </location>
</feature>
<comment type="similarity">
    <text evidence="10">Belongs to the ABC transporter superfamily. Siderophore-Fe(3+) uptake transporter (SIUT) (TC 3.A.1.21) family.</text>
</comment>
<dbReference type="Proteomes" id="UP000280444">
    <property type="component" value="Unassembled WGS sequence"/>
</dbReference>
<evidence type="ECO:0000256" key="5">
    <source>
        <dbReference type="ARBA" id="ARBA00022692"/>
    </source>
</evidence>
<evidence type="ECO:0000256" key="11">
    <source>
        <dbReference type="SAM" id="Phobius"/>
    </source>
</evidence>
<dbReference type="Gene3D" id="3.40.50.300">
    <property type="entry name" value="P-loop containing nucleotide triphosphate hydrolases"/>
    <property type="match status" value="1"/>
</dbReference>
<comment type="caution">
    <text evidence="14">The sequence shown here is derived from an EMBL/GenBank/DDBJ whole genome shotgun (WGS) entry which is preliminary data.</text>
</comment>
<dbReference type="InterPro" id="IPR039421">
    <property type="entry name" value="Type_1_exporter"/>
</dbReference>
<dbReference type="InterPro" id="IPR027417">
    <property type="entry name" value="P-loop_NTPase"/>
</dbReference>
<dbReference type="InterPro" id="IPR003593">
    <property type="entry name" value="AAA+_ATPase"/>
</dbReference>
<reference evidence="14 15" key="1">
    <citation type="submission" date="2018-11" db="EMBL/GenBank/DDBJ databases">
        <title>Genomes From Bacteria Associated with the Canine Oral Cavity: a Test Case for Automated Genome-Based Taxonomic Assignment.</title>
        <authorList>
            <person name="Coil D.A."/>
            <person name="Jospin G."/>
            <person name="Darling A.E."/>
            <person name="Wallis C."/>
            <person name="Davis I.J."/>
            <person name="Harris S."/>
            <person name="Eisen J.A."/>
            <person name="Holcombe L.J."/>
            <person name="O'Flynn C."/>
        </authorList>
    </citation>
    <scope>NUCLEOTIDE SEQUENCE [LARGE SCALE GENOMIC DNA]</scope>
    <source>
        <strain evidence="14 15">OH770</strain>
    </source>
</reference>
<dbReference type="Gene3D" id="1.20.1560.10">
    <property type="entry name" value="ABC transporter type 1, transmembrane domain"/>
    <property type="match status" value="1"/>
</dbReference>
<evidence type="ECO:0000256" key="10">
    <source>
        <dbReference type="ARBA" id="ARBA00023455"/>
    </source>
</evidence>
<dbReference type="SMART" id="SM00382">
    <property type="entry name" value="AAA"/>
    <property type="match status" value="1"/>
</dbReference>
<dbReference type="PROSITE" id="PS50929">
    <property type="entry name" value="ABC_TM1F"/>
    <property type="match status" value="1"/>
</dbReference>
<dbReference type="PROSITE" id="PS50893">
    <property type="entry name" value="ABC_TRANSPORTER_2"/>
    <property type="match status" value="1"/>
</dbReference>
<dbReference type="GO" id="GO:0016887">
    <property type="term" value="F:ATP hydrolysis activity"/>
    <property type="evidence" value="ECO:0007669"/>
    <property type="project" value="InterPro"/>
</dbReference>
<keyword evidence="5 11" id="KW-0812">Transmembrane</keyword>
<dbReference type="PANTHER" id="PTHR24221">
    <property type="entry name" value="ATP-BINDING CASSETTE SUB-FAMILY B"/>
    <property type="match status" value="1"/>
</dbReference>
<dbReference type="GO" id="GO:0034040">
    <property type="term" value="F:ATPase-coupled lipid transmembrane transporter activity"/>
    <property type="evidence" value="ECO:0007669"/>
    <property type="project" value="TreeGrafter"/>
</dbReference>
<dbReference type="Pfam" id="PF00664">
    <property type="entry name" value="ABC_membrane"/>
    <property type="match status" value="1"/>
</dbReference>
<dbReference type="PROSITE" id="PS00211">
    <property type="entry name" value="ABC_TRANSPORTER_1"/>
    <property type="match status" value="1"/>
</dbReference>
<dbReference type="GO" id="GO:0005524">
    <property type="term" value="F:ATP binding"/>
    <property type="evidence" value="ECO:0007669"/>
    <property type="project" value="UniProtKB-KW"/>
</dbReference>
<keyword evidence="8 11" id="KW-1133">Transmembrane helix</keyword>